<evidence type="ECO:0000256" key="2">
    <source>
        <dbReference type="ARBA" id="ARBA00022485"/>
    </source>
</evidence>
<keyword evidence="9" id="KW-1185">Reference proteome</keyword>
<dbReference type="PANTHER" id="PTHR11135:SF1">
    <property type="entry name" value="PROTEIN YHCC"/>
    <property type="match status" value="1"/>
</dbReference>
<name>A0AA45WU37_9CLOT</name>
<dbReference type="PROSITE" id="PS51918">
    <property type="entry name" value="RADICAL_SAM"/>
    <property type="match status" value="1"/>
</dbReference>
<keyword evidence="2" id="KW-0004">4Fe-4S</keyword>
<evidence type="ECO:0000259" key="7">
    <source>
        <dbReference type="PROSITE" id="PS51918"/>
    </source>
</evidence>
<dbReference type="PANTHER" id="PTHR11135">
    <property type="entry name" value="HISTONE ACETYLTRANSFERASE-RELATED"/>
    <property type="match status" value="1"/>
</dbReference>
<evidence type="ECO:0000256" key="5">
    <source>
        <dbReference type="ARBA" id="ARBA00023004"/>
    </source>
</evidence>
<dbReference type="InterPro" id="IPR013785">
    <property type="entry name" value="Aldolase_TIM"/>
</dbReference>
<dbReference type="InterPro" id="IPR058240">
    <property type="entry name" value="rSAM_sf"/>
</dbReference>
<dbReference type="SFLD" id="SFLDG01091">
    <property type="entry name" value="uncharacterized_CHP01210-like"/>
    <property type="match status" value="1"/>
</dbReference>
<protein>
    <recommendedName>
        <fullName evidence="7">Radical SAM core domain-containing protein</fullName>
    </recommendedName>
</protein>
<dbReference type="Pfam" id="PF04055">
    <property type="entry name" value="Radical_SAM"/>
    <property type="match status" value="1"/>
</dbReference>
<dbReference type="GO" id="GO:0003824">
    <property type="term" value="F:catalytic activity"/>
    <property type="evidence" value="ECO:0007669"/>
    <property type="project" value="InterPro"/>
</dbReference>
<gene>
    <name evidence="8" type="ORF">SAMN06296020_1034</name>
</gene>
<evidence type="ECO:0000313" key="8">
    <source>
        <dbReference type="EMBL" id="SMP46390.1"/>
    </source>
</evidence>
<evidence type="ECO:0000256" key="3">
    <source>
        <dbReference type="ARBA" id="ARBA00022691"/>
    </source>
</evidence>
<accession>A0AA45WU37</accession>
<dbReference type="SMART" id="SM00729">
    <property type="entry name" value="Elp3"/>
    <property type="match status" value="1"/>
</dbReference>
<dbReference type="NCBIfam" id="TIGR01212">
    <property type="entry name" value="TIGR01212 family radical SAM protein"/>
    <property type="match status" value="1"/>
</dbReference>
<dbReference type="InterPro" id="IPR005911">
    <property type="entry name" value="YhcC-like"/>
</dbReference>
<organism evidence="8 9">
    <name type="scientific">Anoxynatronum buryatiense</name>
    <dbReference type="NCBI Taxonomy" id="489973"/>
    <lineage>
        <taxon>Bacteria</taxon>
        <taxon>Bacillati</taxon>
        <taxon>Bacillota</taxon>
        <taxon>Clostridia</taxon>
        <taxon>Eubacteriales</taxon>
        <taxon>Clostridiaceae</taxon>
        <taxon>Anoxynatronum</taxon>
    </lineage>
</organism>
<evidence type="ECO:0000256" key="1">
    <source>
        <dbReference type="ARBA" id="ARBA00001966"/>
    </source>
</evidence>
<dbReference type="Gene3D" id="3.20.20.70">
    <property type="entry name" value="Aldolase class I"/>
    <property type="match status" value="1"/>
</dbReference>
<evidence type="ECO:0000256" key="6">
    <source>
        <dbReference type="ARBA" id="ARBA00023014"/>
    </source>
</evidence>
<dbReference type="GO" id="GO:0046872">
    <property type="term" value="F:metal ion binding"/>
    <property type="evidence" value="ECO:0007669"/>
    <property type="project" value="UniProtKB-KW"/>
</dbReference>
<dbReference type="EMBL" id="FXUF01000003">
    <property type="protein sequence ID" value="SMP46390.1"/>
    <property type="molecule type" value="Genomic_DNA"/>
</dbReference>
<evidence type="ECO:0000313" key="9">
    <source>
        <dbReference type="Proteomes" id="UP001158066"/>
    </source>
</evidence>
<dbReference type="InterPro" id="IPR006638">
    <property type="entry name" value="Elp3/MiaA/NifB-like_rSAM"/>
</dbReference>
<dbReference type="InterPro" id="IPR032432">
    <property type="entry name" value="Radical_SAM_C"/>
</dbReference>
<dbReference type="InterPro" id="IPR039661">
    <property type="entry name" value="ELP3"/>
</dbReference>
<sequence length="324" mass="37273">MITMKNELRYRSYAAHLRERYGKKVYKIPLNLPAGCPNRDGSLGSGGCDFCAPEGAGFELLPERLSVDEQLKTNMDYIGSRYGVDTFIAYFQNYSNTYLSIVSFEQAIRAAVHPNVVEMAISTRPDCVDERHLTLLKEIQQETGIRITFELGLQTANYRTLYQINRGHGLASFIDAVLRVHRYEFEVCAHVILNLPGDDNLDAVETARILSALKVEQVKVHALYLMKNTKMGEAYEQGAFQMISLEDYQERAILFLEHVAPEMVVQRLIGRAPEKNSIFVNWGTSWWKIRDEIHQKMERENRRQGTKYQRFEGFSENVTKSEKI</sequence>
<dbReference type="GO" id="GO:0051539">
    <property type="term" value="F:4 iron, 4 sulfur cluster binding"/>
    <property type="evidence" value="ECO:0007669"/>
    <property type="project" value="UniProtKB-KW"/>
</dbReference>
<evidence type="ECO:0000256" key="4">
    <source>
        <dbReference type="ARBA" id="ARBA00022723"/>
    </source>
</evidence>
<dbReference type="SFLD" id="SFLDS00029">
    <property type="entry name" value="Radical_SAM"/>
    <property type="match status" value="1"/>
</dbReference>
<dbReference type="AlphaFoldDB" id="A0AA45WU37"/>
<proteinExistence type="predicted"/>
<comment type="caution">
    <text evidence="8">The sequence shown here is derived from an EMBL/GenBank/DDBJ whole genome shotgun (WGS) entry which is preliminary data.</text>
</comment>
<dbReference type="SFLD" id="SFLDG01086">
    <property type="entry name" value="elongater_protein-like"/>
    <property type="match status" value="1"/>
</dbReference>
<keyword evidence="6" id="KW-0411">Iron-sulfur</keyword>
<dbReference type="Pfam" id="PF16199">
    <property type="entry name" value="Radical_SAM_C"/>
    <property type="match status" value="1"/>
</dbReference>
<dbReference type="Proteomes" id="UP001158066">
    <property type="component" value="Unassembled WGS sequence"/>
</dbReference>
<keyword evidence="5" id="KW-0408">Iron</keyword>
<keyword evidence="3" id="KW-0949">S-adenosyl-L-methionine</keyword>
<dbReference type="InterPro" id="IPR007197">
    <property type="entry name" value="rSAM"/>
</dbReference>
<keyword evidence="4" id="KW-0479">Metal-binding</keyword>
<comment type="cofactor">
    <cofactor evidence="1">
        <name>[4Fe-4S] cluster</name>
        <dbReference type="ChEBI" id="CHEBI:49883"/>
    </cofactor>
</comment>
<feature type="domain" description="Radical SAM core" evidence="7">
    <location>
        <begin position="20"/>
        <end position="262"/>
    </location>
</feature>
<reference evidence="8" key="1">
    <citation type="submission" date="2017-05" db="EMBL/GenBank/DDBJ databases">
        <authorList>
            <person name="Varghese N."/>
            <person name="Submissions S."/>
        </authorList>
    </citation>
    <scope>NUCLEOTIDE SEQUENCE</scope>
    <source>
        <strain evidence="8">Su22</strain>
    </source>
</reference>
<dbReference type="SUPFAM" id="SSF102114">
    <property type="entry name" value="Radical SAM enzymes"/>
    <property type="match status" value="1"/>
</dbReference>